<dbReference type="InterPro" id="IPR037185">
    <property type="entry name" value="EmrE-like"/>
</dbReference>
<proteinExistence type="predicted"/>
<protein>
    <submittedName>
        <fullName evidence="6">Uncharacterized protein</fullName>
    </submittedName>
</protein>
<reference evidence="6 7" key="1">
    <citation type="journal article" date="2024" name="Nat. Commun.">
        <title>Phylogenomics reveals the evolutionary origins of lichenization in chlorophyte algae.</title>
        <authorList>
            <person name="Puginier C."/>
            <person name="Libourel C."/>
            <person name="Otte J."/>
            <person name="Skaloud P."/>
            <person name="Haon M."/>
            <person name="Grisel S."/>
            <person name="Petersen M."/>
            <person name="Berrin J.G."/>
            <person name="Delaux P.M."/>
            <person name="Dal Grande F."/>
            <person name="Keller J."/>
        </authorList>
    </citation>
    <scope>NUCLEOTIDE SEQUENCE [LARGE SCALE GENOMIC DNA]</scope>
    <source>
        <strain evidence="6 7">SAG 2043</strain>
    </source>
</reference>
<organism evidence="6 7">
    <name type="scientific">[Myrmecia] bisecta</name>
    <dbReference type="NCBI Taxonomy" id="41462"/>
    <lineage>
        <taxon>Eukaryota</taxon>
        <taxon>Viridiplantae</taxon>
        <taxon>Chlorophyta</taxon>
        <taxon>core chlorophytes</taxon>
        <taxon>Trebouxiophyceae</taxon>
        <taxon>Trebouxiales</taxon>
        <taxon>Trebouxiaceae</taxon>
        <taxon>Myrmecia</taxon>
    </lineage>
</organism>
<evidence type="ECO:0000256" key="4">
    <source>
        <dbReference type="ARBA" id="ARBA00023136"/>
    </source>
</evidence>
<gene>
    <name evidence="6" type="ORF">WJX72_009889</name>
</gene>
<dbReference type="Proteomes" id="UP001489004">
    <property type="component" value="Unassembled WGS sequence"/>
</dbReference>
<name>A0AAW1R9M3_9CHLO</name>
<dbReference type="EMBL" id="JALJOR010000001">
    <property type="protein sequence ID" value="KAK9830121.1"/>
    <property type="molecule type" value="Genomic_DNA"/>
</dbReference>
<evidence type="ECO:0000256" key="5">
    <source>
        <dbReference type="SAM" id="Phobius"/>
    </source>
</evidence>
<evidence type="ECO:0000256" key="3">
    <source>
        <dbReference type="ARBA" id="ARBA00022989"/>
    </source>
</evidence>
<evidence type="ECO:0000313" key="6">
    <source>
        <dbReference type="EMBL" id="KAK9830121.1"/>
    </source>
</evidence>
<comment type="caution">
    <text evidence="6">The sequence shown here is derived from an EMBL/GenBank/DDBJ whole genome shotgun (WGS) entry which is preliminary data.</text>
</comment>
<accession>A0AAW1R9M3</accession>
<comment type="subcellular location">
    <subcellularLocation>
        <location evidence="1">Membrane</location>
        <topology evidence="1">Multi-pass membrane protein</topology>
    </subcellularLocation>
</comment>
<keyword evidence="7" id="KW-1185">Reference proteome</keyword>
<dbReference type="PANTHER" id="PTHR22911:SF6">
    <property type="entry name" value="SOLUTE CARRIER FAMILY 35 MEMBER G1"/>
    <property type="match status" value="1"/>
</dbReference>
<feature type="transmembrane region" description="Helical" evidence="5">
    <location>
        <begin position="29"/>
        <end position="50"/>
    </location>
</feature>
<dbReference type="SUPFAM" id="SSF103481">
    <property type="entry name" value="Multidrug resistance efflux transporter EmrE"/>
    <property type="match status" value="1"/>
</dbReference>
<feature type="transmembrane region" description="Helical" evidence="5">
    <location>
        <begin position="127"/>
        <end position="146"/>
    </location>
</feature>
<keyword evidence="4 5" id="KW-0472">Membrane</keyword>
<dbReference type="AlphaFoldDB" id="A0AAW1R9M3"/>
<evidence type="ECO:0000256" key="2">
    <source>
        <dbReference type="ARBA" id="ARBA00022692"/>
    </source>
</evidence>
<keyword evidence="3 5" id="KW-1133">Transmembrane helix</keyword>
<keyword evidence="2 5" id="KW-0812">Transmembrane</keyword>
<evidence type="ECO:0000256" key="1">
    <source>
        <dbReference type="ARBA" id="ARBA00004141"/>
    </source>
</evidence>
<sequence>MVLTFLAPLWVAALGPFLIHEKPSKFVLVAVPCCIAGVICITQPSFLGFGSADRSKIGILLACGQAFCSAFAKMAVRELRSTETPNVSVIYLSGTSTIAAVLGCTLPRLLGWEWHSVFRLPVGPLEWALMIGLALICSCTFMLGIFEKKKKVTDVAVEDVSTAQQQAQQAEINGAYQSLASNNV</sequence>
<evidence type="ECO:0000313" key="7">
    <source>
        <dbReference type="Proteomes" id="UP001489004"/>
    </source>
</evidence>
<dbReference type="GO" id="GO:0016020">
    <property type="term" value="C:membrane"/>
    <property type="evidence" value="ECO:0007669"/>
    <property type="project" value="UniProtKB-SubCell"/>
</dbReference>
<feature type="transmembrane region" description="Helical" evidence="5">
    <location>
        <begin position="88"/>
        <end position="106"/>
    </location>
</feature>
<dbReference type="PANTHER" id="PTHR22911">
    <property type="entry name" value="ACYL-MALONYL CONDENSING ENZYME-RELATED"/>
    <property type="match status" value="1"/>
</dbReference>